<evidence type="ECO:0000313" key="3">
    <source>
        <dbReference type="EMBL" id="TYL12742.1"/>
    </source>
</evidence>
<feature type="compositionally biased region" description="Basic residues" evidence="1">
    <location>
        <begin position="248"/>
        <end position="262"/>
    </location>
</feature>
<reference evidence="3 5" key="2">
    <citation type="submission" date="2019-05" db="EMBL/GenBank/DDBJ databases">
        <title>Genome sequence of Moorella thermoacetica ATCC 33924.</title>
        <authorList>
            <person name="Poehlein A."/>
            <person name="Bengelsdorf F.R."/>
            <person name="Duerre P."/>
            <person name="Daniel R."/>
        </authorList>
    </citation>
    <scope>NUCLEOTIDE SEQUENCE [LARGE SCALE GENOMIC DNA]</scope>
    <source>
        <strain evidence="3 5">ATCC 33924</strain>
    </source>
</reference>
<gene>
    <name evidence="2" type="ORF">Maut_02211</name>
    <name evidence="3" type="ORF">MTAT_19840</name>
</gene>
<feature type="region of interest" description="Disordered" evidence="1">
    <location>
        <begin position="248"/>
        <end position="276"/>
    </location>
</feature>
<dbReference type="EMBL" id="CP017019">
    <property type="protein sequence ID" value="AOQ24639.1"/>
    <property type="molecule type" value="Genomic_DNA"/>
</dbReference>
<dbReference type="EMBL" id="VCDX01000006">
    <property type="protein sequence ID" value="TYL12742.1"/>
    <property type="molecule type" value="Genomic_DNA"/>
</dbReference>
<organism evidence="2 4">
    <name type="scientific">Neomoorella thermoacetica</name>
    <name type="common">Clostridium thermoaceticum</name>
    <dbReference type="NCBI Taxonomy" id="1525"/>
    <lineage>
        <taxon>Bacteria</taxon>
        <taxon>Bacillati</taxon>
        <taxon>Bacillota</taxon>
        <taxon>Clostridia</taxon>
        <taxon>Neomoorellales</taxon>
        <taxon>Neomoorellaceae</taxon>
        <taxon>Neomoorella</taxon>
    </lineage>
</organism>
<dbReference type="AlphaFoldDB" id="A0AAC9HIV0"/>
<evidence type="ECO:0000313" key="5">
    <source>
        <dbReference type="Proteomes" id="UP000322283"/>
    </source>
</evidence>
<evidence type="ECO:0000313" key="2">
    <source>
        <dbReference type="EMBL" id="AOQ24639.1"/>
    </source>
</evidence>
<reference evidence="2 4" key="1">
    <citation type="submission" date="2016-08" db="EMBL/GenBank/DDBJ databases">
        <title>Moorella thermoacetica DSM 103132.</title>
        <authorList>
            <person name="Jendresen C.B."/>
            <person name="Redl S.M."/>
            <person name="Jensen T.O."/>
            <person name="Nielsen A.T."/>
        </authorList>
    </citation>
    <scope>NUCLEOTIDE SEQUENCE [LARGE SCALE GENOMIC DNA]</scope>
    <source>
        <strain evidence="2 4">DSM 103132</strain>
    </source>
</reference>
<dbReference type="Proteomes" id="UP000322283">
    <property type="component" value="Unassembled WGS sequence"/>
</dbReference>
<feature type="compositionally biased region" description="Basic and acidic residues" evidence="1">
    <location>
        <begin position="266"/>
        <end position="276"/>
    </location>
</feature>
<protein>
    <submittedName>
        <fullName evidence="2">Uncharacterized protein</fullName>
    </submittedName>
</protein>
<proteinExistence type="predicted"/>
<evidence type="ECO:0000256" key="1">
    <source>
        <dbReference type="SAM" id="MobiDB-lite"/>
    </source>
</evidence>
<name>A0AAC9HIV0_NEOTH</name>
<dbReference type="RefSeq" id="WP_069590393.1">
    <property type="nucleotide sequence ID" value="NZ_CP017019.1"/>
</dbReference>
<sequence length="276" mass="30524">MTIYELATSLSVAHADLQHKLRVRVGRQFVRANGTKGYLVRVMDIAEDSPTNGFELIGFATVYDGGRIGINGFTELRVYNSDTWEQVVAGPAREIYESNDFEDGMVIRNEVNGLHFTSRLSYSGRSVRNTVRVVDPKSPFFLIGFDVFTGESQRAGVYVAPFVDRFTDIVSVQLPSHLVRAIPLIPSRDEKGGFVKGEDGQTEYVQGEARWFNTVYSATDALAYVALNGLGAAVAEIVEKLLAQNTKAKKSTNKNVKTRKPTTPKGEVHEKEAVNQ</sequence>
<dbReference type="Proteomes" id="UP000094598">
    <property type="component" value="Chromosome"/>
</dbReference>
<keyword evidence="5" id="KW-1185">Reference proteome</keyword>
<evidence type="ECO:0000313" key="4">
    <source>
        <dbReference type="Proteomes" id="UP000094598"/>
    </source>
</evidence>
<accession>A0AAC9HIV0</accession>